<name>A0A2K5RJ56_CEBIM</name>
<protein>
    <submittedName>
        <fullName evidence="2">N-alpha-acetyltransferase 60, NatF catalytic subunit</fullName>
    </submittedName>
</protein>
<dbReference type="AlphaFoldDB" id="A0A2K5RJ56"/>
<dbReference type="Proteomes" id="UP000233040">
    <property type="component" value="Unassembled WGS sequence"/>
</dbReference>
<organism evidence="2 3">
    <name type="scientific">Cebus imitator</name>
    <name type="common">Panamanian white-faced capuchin</name>
    <name type="synonym">Cebus capucinus imitator</name>
    <dbReference type="NCBI Taxonomy" id="2715852"/>
    <lineage>
        <taxon>Eukaryota</taxon>
        <taxon>Metazoa</taxon>
        <taxon>Chordata</taxon>
        <taxon>Craniata</taxon>
        <taxon>Vertebrata</taxon>
        <taxon>Euteleostomi</taxon>
        <taxon>Mammalia</taxon>
        <taxon>Eutheria</taxon>
        <taxon>Euarchontoglires</taxon>
        <taxon>Primates</taxon>
        <taxon>Haplorrhini</taxon>
        <taxon>Platyrrhini</taxon>
        <taxon>Cebidae</taxon>
        <taxon>Cebinae</taxon>
        <taxon>Cebus</taxon>
    </lineage>
</organism>
<keyword evidence="3" id="KW-1185">Reference proteome</keyword>
<evidence type="ECO:0000313" key="3">
    <source>
        <dbReference type="Proteomes" id="UP000233040"/>
    </source>
</evidence>
<feature type="region of interest" description="Disordered" evidence="1">
    <location>
        <begin position="24"/>
        <end position="47"/>
    </location>
</feature>
<evidence type="ECO:0000256" key="1">
    <source>
        <dbReference type="SAM" id="MobiDB-lite"/>
    </source>
</evidence>
<proteinExistence type="predicted"/>
<sequence length="47" mass="5478">MFPRRTERRLRDTVSRKRIAYRKAVPGGRKCGASLSREKSSRNVKTD</sequence>
<feature type="compositionally biased region" description="Basic and acidic residues" evidence="1">
    <location>
        <begin position="36"/>
        <end position="47"/>
    </location>
</feature>
<dbReference type="Ensembl" id="ENSCCAT00000045788.1">
    <property type="protein sequence ID" value="ENSCCAP00000028154.1"/>
    <property type="gene ID" value="ENSCCAG00000031949.1"/>
</dbReference>
<dbReference type="GeneTree" id="ENSGT00390000008314"/>
<reference evidence="2" key="1">
    <citation type="submission" date="2025-08" db="UniProtKB">
        <authorList>
            <consortium name="Ensembl"/>
        </authorList>
    </citation>
    <scope>IDENTIFICATION</scope>
</reference>
<reference evidence="2" key="2">
    <citation type="submission" date="2025-09" db="UniProtKB">
        <authorList>
            <consortium name="Ensembl"/>
        </authorList>
    </citation>
    <scope>IDENTIFICATION</scope>
</reference>
<evidence type="ECO:0000313" key="2">
    <source>
        <dbReference type="Ensembl" id="ENSCCAP00000028154.1"/>
    </source>
</evidence>
<accession>A0A2K5RJ56</accession>
<gene>
    <name evidence="2" type="primary">NAA60</name>
</gene>